<dbReference type="SUPFAM" id="SSF47226">
    <property type="entry name" value="Histidine-containing phosphotransfer domain, HPT domain"/>
    <property type="match status" value="1"/>
</dbReference>
<dbReference type="EMBL" id="JAJCIS010000029">
    <property type="protein sequence ID" value="MCB7389498.1"/>
    <property type="molecule type" value="Genomic_DNA"/>
</dbReference>
<organism evidence="3 4">
    <name type="scientific">Bariatricus massiliensis</name>
    <dbReference type="NCBI Taxonomy" id="1745713"/>
    <lineage>
        <taxon>Bacteria</taxon>
        <taxon>Bacillati</taxon>
        <taxon>Bacillota</taxon>
        <taxon>Clostridia</taxon>
        <taxon>Lachnospirales</taxon>
        <taxon>Lachnospiraceae</taxon>
        <taxon>Bariatricus</taxon>
    </lineage>
</organism>
<dbReference type="PROSITE" id="PS50894">
    <property type="entry name" value="HPT"/>
    <property type="match status" value="1"/>
</dbReference>
<feature type="domain" description="HPt" evidence="2">
    <location>
        <begin position="19"/>
        <end position="117"/>
    </location>
</feature>
<evidence type="ECO:0000313" key="3">
    <source>
        <dbReference type="EMBL" id="MCB7389498.1"/>
    </source>
</evidence>
<dbReference type="Pfam" id="PF01627">
    <property type="entry name" value="Hpt"/>
    <property type="match status" value="1"/>
</dbReference>
<sequence>MDFGLLQTIGVDEREVMARFMNNEGLYCRILKKFMEDKSYDELKISWEEGDYEAAFRWAHTLKGVSANLGLGGIRELSSAITEQLRPGHTRDDILLKDNMSQLAEQYAAAQEVIEKL</sequence>
<dbReference type="RefSeq" id="WP_066735049.1">
    <property type="nucleotide sequence ID" value="NZ_JAJCIQ010000028.1"/>
</dbReference>
<dbReference type="Gene3D" id="1.20.120.160">
    <property type="entry name" value="HPT domain"/>
    <property type="match status" value="1"/>
</dbReference>
<gene>
    <name evidence="3" type="ORF">LIZ65_19635</name>
</gene>
<evidence type="ECO:0000313" key="4">
    <source>
        <dbReference type="Proteomes" id="UP001299546"/>
    </source>
</evidence>
<dbReference type="Proteomes" id="UP001299546">
    <property type="component" value="Unassembled WGS sequence"/>
</dbReference>
<comment type="caution">
    <text evidence="3">The sequence shown here is derived from an EMBL/GenBank/DDBJ whole genome shotgun (WGS) entry which is preliminary data.</text>
</comment>
<dbReference type="InterPro" id="IPR008207">
    <property type="entry name" value="Sig_transdc_His_kin_Hpt_dom"/>
</dbReference>
<reference evidence="3 4" key="1">
    <citation type="submission" date="2021-10" db="EMBL/GenBank/DDBJ databases">
        <title>Collection of gut derived symbiotic bacterial strains cultured from healthy donors.</title>
        <authorList>
            <person name="Lin H."/>
            <person name="Littmann E."/>
            <person name="Kohout C."/>
            <person name="Pamer E.G."/>
        </authorList>
    </citation>
    <scope>NUCLEOTIDE SEQUENCE [LARGE SCALE GENOMIC DNA]</scope>
    <source>
        <strain evidence="3 4">DFI.1.165</strain>
    </source>
</reference>
<keyword evidence="4" id="KW-1185">Reference proteome</keyword>
<keyword evidence="1" id="KW-0597">Phosphoprotein</keyword>
<evidence type="ECO:0000259" key="2">
    <source>
        <dbReference type="PROSITE" id="PS50894"/>
    </source>
</evidence>
<name>A0ABS8DM18_9FIRM</name>
<accession>A0ABS8DM18</accession>
<evidence type="ECO:0000256" key="1">
    <source>
        <dbReference type="PROSITE-ProRule" id="PRU00110"/>
    </source>
</evidence>
<protein>
    <submittedName>
        <fullName evidence="3">Hpt domain-containing protein</fullName>
    </submittedName>
</protein>
<feature type="modified residue" description="Phosphohistidine" evidence="1">
    <location>
        <position position="60"/>
    </location>
</feature>
<proteinExistence type="predicted"/>
<dbReference type="InterPro" id="IPR036641">
    <property type="entry name" value="HPT_dom_sf"/>
</dbReference>